<evidence type="ECO:0000259" key="3">
    <source>
        <dbReference type="PROSITE" id="PS50089"/>
    </source>
</evidence>
<dbReference type="SUPFAM" id="SSF57850">
    <property type="entry name" value="RING/U-box"/>
    <property type="match status" value="1"/>
</dbReference>
<dbReference type="SMART" id="SM00184">
    <property type="entry name" value="RING"/>
    <property type="match status" value="1"/>
</dbReference>
<reference evidence="4" key="2">
    <citation type="submission" date="2023-06" db="EMBL/GenBank/DDBJ databases">
        <authorList>
            <person name="Ma L."/>
            <person name="Liu K.-W."/>
            <person name="Li Z."/>
            <person name="Hsiao Y.-Y."/>
            <person name="Qi Y."/>
            <person name="Fu T."/>
            <person name="Tang G."/>
            <person name="Zhang D."/>
            <person name="Sun W.-H."/>
            <person name="Liu D.-K."/>
            <person name="Li Y."/>
            <person name="Chen G.-Z."/>
            <person name="Liu X.-D."/>
            <person name="Liao X.-Y."/>
            <person name="Jiang Y.-T."/>
            <person name="Yu X."/>
            <person name="Hao Y."/>
            <person name="Huang J."/>
            <person name="Zhao X.-W."/>
            <person name="Ke S."/>
            <person name="Chen Y.-Y."/>
            <person name="Wu W.-L."/>
            <person name="Hsu J.-L."/>
            <person name="Lin Y.-F."/>
            <person name="Huang M.-D."/>
            <person name="Li C.-Y."/>
            <person name="Huang L."/>
            <person name="Wang Z.-W."/>
            <person name="Zhao X."/>
            <person name="Zhong W.-Y."/>
            <person name="Peng D.-H."/>
            <person name="Ahmad S."/>
            <person name="Lan S."/>
            <person name="Zhang J.-S."/>
            <person name="Tsai W.-C."/>
            <person name="Van De Peer Y."/>
            <person name="Liu Z.-J."/>
        </authorList>
    </citation>
    <scope>NUCLEOTIDE SEQUENCE</scope>
    <source>
        <strain evidence="4">CP</strain>
        <tissue evidence="4">Leaves</tissue>
    </source>
</reference>
<dbReference type="EMBL" id="JAUJYO010000005">
    <property type="protein sequence ID" value="KAK1315822.1"/>
    <property type="molecule type" value="Genomic_DNA"/>
</dbReference>
<evidence type="ECO:0000313" key="4">
    <source>
        <dbReference type="EMBL" id="KAK1315822.1"/>
    </source>
</evidence>
<evidence type="ECO:0000256" key="2">
    <source>
        <dbReference type="SAM" id="MobiDB-lite"/>
    </source>
</evidence>
<dbReference type="Pfam" id="PF13639">
    <property type="entry name" value="zf-RING_2"/>
    <property type="match status" value="1"/>
</dbReference>
<feature type="compositionally biased region" description="Polar residues" evidence="2">
    <location>
        <begin position="267"/>
        <end position="287"/>
    </location>
</feature>
<dbReference type="GO" id="GO:0008270">
    <property type="term" value="F:zinc ion binding"/>
    <property type="evidence" value="ECO:0007669"/>
    <property type="project" value="UniProtKB-KW"/>
</dbReference>
<dbReference type="Proteomes" id="UP001180020">
    <property type="component" value="Unassembled WGS sequence"/>
</dbReference>
<dbReference type="PANTHER" id="PTHR46798">
    <property type="entry name" value="OS09G0511500 PROTEIN"/>
    <property type="match status" value="1"/>
</dbReference>
<feature type="region of interest" description="Disordered" evidence="2">
    <location>
        <begin position="263"/>
        <end position="287"/>
    </location>
</feature>
<dbReference type="PANTHER" id="PTHR46798:SF3">
    <property type="entry name" value="RING FINGER FAMILY PROTEIN"/>
    <property type="match status" value="1"/>
</dbReference>
<dbReference type="Gene3D" id="3.30.40.10">
    <property type="entry name" value="Zinc/RING finger domain, C3HC4 (zinc finger)"/>
    <property type="match status" value="1"/>
</dbReference>
<keyword evidence="1" id="KW-0863">Zinc-finger</keyword>
<sequence>MGHGESENDKGSGQGGEGSVFCSICLDAVVSGNGERSTAKLLCGHDFHLDCIGSAFNAKGLMQCPNCRKIEKGNWLYANGYRCSPEANMDDIDWTHDEELIDFFEQVHRVHWCPYSRYERISSPIEEAEFPTFGYHDLSGHQITFSEHAATSSAAQACPHVAQACPHVAFFQPLHPSSSNSAVSNEASIDGCMFQSPWSGTASSDTPTSHSFASADVHYSGWEHNSAPYTPPTSHVNGEDQSLMPFSSTMAGSFEHPFFRGPGSGSHAGSSVSTIPPSREVPTSYQHDPSPDFLLRPDTMWGSMASSEHSPLYFCLPPCPPLRLNLGAENPNHFYAWERDCLAPYSMLPPDRLPNRWTSSFDQSAGEFNTLNSRRHMFYDSSSSHRSVHPPRLHRFI</sequence>
<keyword evidence="1" id="KW-0862">Zinc</keyword>
<feature type="domain" description="RING-type" evidence="3">
    <location>
        <begin position="22"/>
        <end position="68"/>
    </location>
</feature>
<accession>A0AAV9ER65</accession>
<dbReference type="InterPro" id="IPR013083">
    <property type="entry name" value="Znf_RING/FYVE/PHD"/>
</dbReference>
<dbReference type="InterPro" id="IPR044274">
    <property type="entry name" value="RFI2"/>
</dbReference>
<evidence type="ECO:0000256" key="1">
    <source>
        <dbReference type="PROSITE-ProRule" id="PRU00175"/>
    </source>
</evidence>
<dbReference type="AlphaFoldDB" id="A0AAV9ER65"/>
<dbReference type="GO" id="GO:0004842">
    <property type="term" value="F:ubiquitin-protein transferase activity"/>
    <property type="evidence" value="ECO:0007669"/>
    <property type="project" value="InterPro"/>
</dbReference>
<reference evidence="4" key="1">
    <citation type="journal article" date="2023" name="Nat. Commun.">
        <title>Diploid and tetraploid genomes of Acorus and the evolution of monocots.</title>
        <authorList>
            <person name="Ma L."/>
            <person name="Liu K.W."/>
            <person name="Li Z."/>
            <person name="Hsiao Y.Y."/>
            <person name="Qi Y."/>
            <person name="Fu T."/>
            <person name="Tang G.D."/>
            <person name="Zhang D."/>
            <person name="Sun W.H."/>
            <person name="Liu D.K."/>
            <person name="Li Y."/>
            <person name="Chen G.Z."/>
            <person name="Liu X.D."/>
            <person name="Liao X.Y."/>
            <person name="Jiang Y.T."/>
            <person name="Yu X."/>
            <person name="Hao Y."/>
            <person name="Huang J."/>
            <person name="Zhao X.W."/>
            <person name="Ke S."/>
            <person name="Chen Y.Y."/>
            <person name="Wu W.L."/>
            <person name="Hsu J.L."/>
            <person name="Lin Y.F."/>
            <person name="Huang M.D."/>
            <person name="Li C.Y."/>
            <person name="Huang L."/>
            <person name="Wang Z.W."/>
            <person name="Zhao X."/>
            <person name="Zhong W.Y."/>
            <person name="Peng D.H."/>
            <person name="Ahmad S."/>
            <person name="Lan S."/>
            <person name="Zhang J.S."/>
            <person name="Tsai W.C."/>
            <person name="Van de Peer Y."/>
            <person name="Liu Z.J."/>
        </authorList>
    </citation>
    <scope>NUCLEOTIDE SEQUENCE</scope>
    <source>
        <strain evidence="4">CP</strain>
    </source>
</reference>
<name>A0AAV9ER65_ACOCL</name>
<dbReference type="InterPro" id="IPR001841">
    <property type="entry name" value="Znf_RING"/>
</dbReference>
<evidence type="ECO:0000313" key="5">
    <source>
        <dbReference type="Proteomes" id="UP001180020"/>
    </source>
</evidence>
<proteinExistence type="predicted"/>
<organism evidence="4 5">
    <name type="scientific">Acorus calamus</name>
    <name type="common">Sweet flag</name>
    <dbReference type="NCBI Taxonomy" id="4465"/>
    <lineage>
        <taxon>Eukaryota</taxon>
        <taxon>Viridiplantae</taxon>
        <taxon>Streptophyta</taxon>
        <taxon>Embryophyta</taxon>
        <taxon>Tracheophyta</taxon>
        <taxon>Spermatophyta</taxon>
        <taxon>Magnoliopsida</taxon>
        <taxon>Liliopsida</taxon>
        <taxon>Acoraceae</taxon>
        <taxon>Acorus</taxon>
    </lineage>
</organism>
<keyword evidence="1" id="KW-0479">Metal-binding</keyword>
<comment type="caution">
    <text evidence="4">The sequence shown here is derived from an EMBL/GenBank/DDBJ whole genome shotgun (WGS) entry which is preliminary data.</text>
</comment>
<protein>
    <recommendedName>
        <fullName evidence="3">RING-type domain-containing protein</fullName>
    </recommendedName>
</protein>
<keyword evidence="5" id="KW-1185">Reference proteome</keyword>
<dbReference type="PROSITE" id="PS50089">
    <property type="entry name" value="ZF_RING_2"/>
    <property type="match status" value="1"/>
</dbReference>
<gene>
    <name evidence="4" type="ORF">QJS10_CPA05g00414</name>
</gene>